<dbReference type="Pfam" id="PF00196">
    <property type="entry name" value="GerE"/>
    <property type="match status" value="1"/>
</dbReference>
<protein>
    <submittedName>
        <fullName evidence="5">AMP-binding protein</fullName>
    </submittedName>
</protein>
<evidence type="ECO:0000256" key="3">
    <source>
        <dbReference type="ARBA" id="ARBA00023163"/>
    </source>
</evidence>
<dbReference type="Gene3D" id="3.40.50.12780">
    <property type="entry name" value="N-terminal domain of ligase-like"/>
    <property type="match status" value="1"/>
</dbReference>
<dbReference type="PANTHER" id="PTHR44688:SF16">
    <property type="entry name" value="DNA-BINDING TRANSCRIPTIONAL ACTIVATOR DEVR_DOSR"/>
    <property type="match status" value="1"/>
</dbReference>
<keyword evidence="3" id="KW-0804">Transcription</keyword>
<dbReference type="PANTHER" id="PTHR44688">
    <property type="entry name" value="DNA-BINDING TRANSCRIPTIONAL ACTIVATOR DEVR_DOSR"/>
    <property type="match status" value="1"/>
</dbReference>
<keyword evidence="6" id="KW-1185">Reference proteome</keyword>
<reference evidence="5" key="1">
    <citation type="submission" date="2020-08" db="EMBL/GenBank/DDBJ databases">
        <title>Genome public.</title>
        <authorList>
            <person name="Liu C."/>
            <person name="Sun Q."/>
        </authorList>
    </citation>
    <scope>NUCLEOTIDE SEQUENCE</scope>
    <source>
        <strain evidence="5">NSJ-51</strain>
    </source>
</reference>
<evidence type="ECO:0000313" key="6">
    <source>
        <dbReference type="Proteomes" id="UP000661435"/>
    </source>
</evidence>
<dbReference type="AlphaFoldDB" id="A0A8J6JF19"/>
<sequence>MSLQELLRDICAEYGSRIAIASDGPPIPYAVLRRRIDSISRSLLELGCGPGAHIVYLRCAGHAYVELLFAAAQIGAVFCPVSPRTEPERLLARLKRFAPDLVVADRDVVAGLREELSPLLPLRRVVVYPASRRFLSYQSLTRKQLVLGRYPVEDAAPVTALLDEGSERIRTVSYGELGAYLAHCRGALRHPPGTALLCVPYPCLTYVQEICLGLACGDTLLPMESFEPKDFIKTVSGRPVDSVYLTPSIINAVSMDSRFLIGNFSRLRRVRIGQAYFDRDTAARMQGLLEPDCVVEKDTGFPESVTRLTLHAAELCPEEWDAAAVPINSIGRPVEGVEVCPALPGACTAGEPGLLQFRRSEDAPWQTLGRGWVDREGLVRLSWEMECPPLPENAPFAGLRTGVSNRSEFEQAARALALTTYLEVFDAFAHISASSAAEAFERACCQAVLNHFGCAAAALSIPRRSVQASIVRASVIWEAEHTCVSHGHPDAFWVRDGTKIRLASPGEACFPAGCYLVCHPIYSRGCQLMGELYLAFPEDRLPTPEGGAKLCVALRHLAVLLESHRDLAETAVRLELYRRAMELAGDGIGISGLEVKPTLLFVNPKSARFINLGKSDAAFGVLLEKIQTANLQDLRQGGKNSSSRSFFYTDPEHGKTWVNYRTEKVVVDGEPYAIAFCNMRESGGEARHLEGLLSERELEIVRLITEGLTNKEIAGRVGISVNTVKYHVARIYEKMQVTNRTELLSSTYLRKQ</sequence>
<dbReference type="Gene3D" id="1.10.10.10">
    <property type="entry name" value="Winged helix-like DNA-binding domain superfamily/Winged helix DNA-binding domain"/>
    <property type="match status" value="1"/>
</dbReference>
<dbReference type="SUPFAM" id="SSF56801">
    <property type="entry name" value="Acetyl-CoA synthetase-like"/>
    <property type="match status" value="1"/>
</dbReference>
<dbReference type="PRINTS" id="PR00038">
    <property type="entry name" value="HTHLUXR"/>
</dbReference>
<keyword evidence="1" id="KW-0805">Transcription regulation</keyword>
<dbReference type="GO" id="GO:0003677">
    <property type="term" value="F:DNA binding"/>
    <property type="evidence" value="ECO:0007669"/>
    <property type="project" value="UniProtKB-KW"/>
</dbReference>
<dbReference type="InterPro" id="IPR000792">
    <property type="entry name" value="Tscrpt_reg_LuxR_C"/>
</dbReference>
<dbReference type="EMBL" id="JACOPP010000008">
    <property type="protein sequence ID" value="MBC5733600.1"/>
    <property type="molecule type" value="Genomic_DNA"/>
</dbReference>
<comment type="caution">
    <text evidence="5">The sequence shown here is derived from an EMBL/GenBank/DDBJ whole genome shotgun (WGS) entry which is preliminary data.</text>
</comment>
<evidence type="ECO:0000259" key="4">
    <source>
        <dbReference type="PROSITE" id="PS50043"/>
    </source>
</evidence>
<dbReference type="InterPro" id="IPR042099">
    <property type="entry name" value="ANL_N_sf"/>
</dbReference>
<dbReference type="RefSeq" id="WP_186907494.1">
    <property type="nucleotide sequence ID" value="NZ_JACOPP010000008.1"/>
</dbReference>
<evidence type="ECO:0000313" key="5">
    <source>
        <dbReference type="EMBL" id="MBC5733600.1"/>
    </source>
</evidence>
<dbReference type="InterPro" id="IPR016032">
    <property type="entry name" value="Sig_transdc_resp-reg_C-effctor"/>
</dbReference>
<evidence type="ECO:0000256" key="1">
    <source>
        <dbReference type="ARBA" id="ARBA00023015"/>
    </source>
</evidence>
<dbReference type="SUPFAM" id="SSF46894">
    <property type="entry name" value="C-terminal effector domain of the bipartite response regulators"/>
    <property type="match status" value="1"/>
</dbReference>
<name>A0A8J6JF19_9FIRM</name>
<dbReference type="InterPro" id="IPR000873">
    <property type="entry name" value="AMP-dep_synth/lig_dom"/>
</dbReference>
<accession>A0A8J6JF19</accession>
<keyword evidence="2" id="KW-0238">DNA-binding</keyword>
<feature type="domain" description="HTH luxR-type" evidence="4">
    <location>
        <begin position="686"/>
        <end position="751"/>
    </location>
</feature>
<gene>
    <name evidence="5" type="ORF">H8S57_07640</name>
</gene>
<dbReference type="PROSITE" id="PS50043">
    <property type="entry name" value="HTH_LUXR_2"/>
    <property type="match status" value="1"/>
</dbReference>
<dbReference type="InterPro" id="IPR036388">
    <property type="entry name" value="WH-like_DNA-bd_sf"/>
</dbReference>
<dbReference type="GO" id="GO:0006355">
    <property type="term" value="P:regulation of DNA-templated transcription"/>
    <property type="evidence" value="ECO:0007669"/>
    <property type="project" value="InterPro"/>
</dbReference>
<evidence type="ECO:0000256" key="2">
    <source>
        <dbReference type="ARBA" id="ARBA00023125"/>
    </source>
</evidence>
<dbReference type="Proteomes" id="UP000661435">
    <property type="component" value="Unassembled WGS sequence"/>
</dbReference>
<dbReference type="SMART" id="SM00421">
    <property type="entry name" value="HTH_LUXR"/>
    <property type="match status" value="1"/>
</dbReference>
<dbReference type="CDD" id="cd06170">
    <property type="entry name" value="LuxR_C_like"/>
    <property type="match status" value="1"/>
</dbReference>
<organism evidence="5 6">
    <name type="scientific">Lawsonibacter hominis</name>
    <dbReference type="NCBI Taxonomy" id="2763053"/>
    <lineage>
        <taxon>Bacteria</taxon>
        <taxon>Bacillati</taxon>
        <taxon>Bacillota</taxon>
        <taxon>Clostridia</taxon>
        <taxon>Eubacteriales</taxon>
        <taxon>Oscillospiraceae</taxon>
        <taxon>Lawsonibacter</taxon>
    </lineage>
</organism>
<proteinExistence type="predicted"/>
<dbReference type="Pfam" id="PF00501">
    <property type="entry name" value="AMP-binding"/>
    <property type="match status" value="1"/>
</dbReference>
<dbReference type="PROSITE" id="PS00622">
    <property type="entry name" value="HTH_LUXR_1"/>
    <property type="match status" value="1"/>
</dbReference>